<dbReference type="EMBL" id="CP036287">
    <property type="protein sequence ID" value="QDU67487.1"/>
    <property type="molecule type" value="Genomic_DNA"/>
</dbReference>
<keyword evidence="1" id="KW-0472">Membrane</keyword>
<sequence>MNALRRIDPLLIVVLGVVAIAQAWVLHLPFQVDDFALLGRPWELFSMGFAADGEHVPRFALRWPLWFLWGVLEFALPEPHGAFGYHVVGLTLHLVVTALVASVASKLAPHRARAAGLIAALLFGLAHGAAQAFSWTSAWGDLLMTLFGVAALRALLAGREREGGVAALAVLCWLAMVSKTPGMVIPPVLALWCLLLPARSARRRRELIAIGGAFLAGALGRILYLGSFRPTYDEHTPPTLVDAPQILVRGVAALGQALLPWNRDPLFADVRPALAGLFELATPLQLALGWIGAIALCGLVAAPGAARRWLALAGALVAVTAPVGTLYEGQLTNILGRAAYLPLAVVALWSGLAVAAALARGRASRVVGLALLAVALLVDVILGRHVRQTEGIAAAERGQQLESLLEAGAGLGPNDTLILHWPPFDMGGIAQVGPLLGRALLAPLGPHRSGAGPRIVDVVGEKQLLEALGDPSLLQGRVRLLDVQRDEVGSDAPLEELDRIRASRRLVVRGTDTMAWSEGFDHYRELTWTPVAGALTTRFDPPIPTRGFAGLRLEVEKSGVFQVDWITDDGRRLATSVEVAPTELGAGGRDLASEAPRSIDFRLARGLAAIEIRGPGIVGAGLLETLPPLGLEGPGIGSELQLDPVRPPGPFRVTLPPGWILPRTARLTISFKTRQGSIEVFADAAAVPGPDGVFQLEIGLLHVDPSAAPGAADVPRAPWPAFIQRLGPQDGGPAIALGEVLWTVALLHPSGARAAASVPAPGTFRAPHSGP</sequence>
<feature type="transmembrane region" description="Helical" evidence="1">
    <location>
        <begin position="207"/>
        <end position="226"/>
    </location>
</feature>
<reference evidence="2 3" key="1">
    <citation type="submission" date="2019-02" db="EMBL/GenBank/DDBJ databases">
        <title>Deep-cultivation of Planctomycetes and their phenomic and genomic characterization uncovers novel biology.</title>
        <authorList>
            <person name="Wiegand S."/>
            <person name="Jogler M."/>
            <person name="Boedeker C."/>
            <person name="Pinto D."/>
            <person name="Vollmers J."/>
            <person name="Rivas-Marin E."/>
            <person name="Kohn T."/>
            <person name="Peeters S.H."/>
            <person name="Heuer A."/>
            <person name="Rast P."/>
            <person name="Oberbeckmann S."/>
            <person name="Bunk B."/>
            <person name="Jeske O."/>
            <person name="Meyerdierks A."/>
            <person name="Storesund J.E."/>
            <person name="Kallscheuer N."/>
            <person name="Luecker S."/>
            <person name="Lage O.M."/>
            <person name="Pohl T."/>
            <person name="Merkel B.J."/>
            <person name="Hornburger P."/>
            <person name="Mueller R.-W."/>
            <person name="Bruemmer F."/>
            <person name="Labrenz M."/>
            <person name="Spormann A.M."/>
            <person name="Op den Camp H."/>
            <person name="Overmann J."/>
            <person name="Amann R."/>
            <person name="Jetten M.S.M."/>
            <person name="Mascher T."/>
            <person name="Medema M.H."/>
            <person name="Devos D.P."/>
            <person name="Kaster A.-K."/>
            <person name="Ovreas L."/>
            <person name="Rohde M."/>
            <person name="Galperin M.Y."/>
            <person name="Jogler C."/>
        </authorList>
    </citation>
    <scope>NUCLEOTIDE SEQUENCE [LARGE SCALE GENOMIC DNA]</scope>
    <source>
        <strain evidence="2 3">Pla133</strain>
    </source>
</reference>
<keyword evidence="1" id="KW-1133">Transmembrane helix</keyword>
<accession>A0A518BKI3</accession>
<dbReference type="AlphaFoldDB" id="A0A518BKI3"/>
<feature type="transmembrane region" description="Helical" evidence="1">
    <location>
        <begin position="83"/>
        <end position="102"/>
    </location>
</feature>
<feature type="transmembrane region" description="Helical" evidence="1">
    <location>
        <begin position="366"/>
        <end position="383"/>
    </location>
</feature>
<feature type="transmembrane region" description="Helical" evidence="1">
    <location>
        <begin position="184"/>
        <end position="200"/>
    </location>
</feature>
<evidence type="ECO:0000256" key="1">
    <source>
        <dbReference type="SAM" id="Phobius"/>
    </source>
</evidence>
<keyword evidence="1" id="KW-0812">Transmembrane</keyword>
<dbReference type="KEGG" id="pbap:Pla133_25710"/>
<dbReference type="RefSeq" id="WP_145065714.1">
    <property type="nucleotide sequence ID" value="NZ_CP036287.1"/>
</dbReference>
<gene>
    <name evidence="2" type="ORF">Pla133_25710</name>
</gene>
<name>A0A518BKI3_9BACT</name>
<dbReference type="Proteomes" id="UP000316921">
    <property type="component" value="Chromosome"/>
</dbReference>
<evidence type="ECO:0000313" key="3">
    <source>
        <dbReference type="Proteomes" id="UP000316921"/>
    </source>
</evidence>
<protein>
    <submittedName>
        <fullName evidence="2">Uncharacterized protein</fullName>
    </submittedName>
</protein>
<evidence type="ECO:0000313" key="2">
    <source>
        <dbReference type="EMBL" id="QDU67487.1"/>
    </source>
</evidence>
<feature type="transmembrane region" description="Helical" evidence="1">
    <location>
        <begin position="284"/>
        <end position="302"/>
    </location>
</feature>
<keyword evidence="3" id="KW-1185">Reference proteome</keyword>
<feature type="transmembrane region" description="Helical" evidence="1">
    <location>
        <begin position="309"/>
        <end position="327"/>
    </location>
</feature>
<feature type="transmembrane region" description="Helical" evidence="1">
    <location>
        <begin position="339"/>
        <end position="359"/>
    </location>
</feature>
<proteinExistence type="predicted"/>
<feature type="transmembrane region" description="Helical" evidence="1">
    <location>
        <begin position="114"/>
        <end position="133"/>
    </location>
</feature>
<organism evidence="2 3">
    <name type="scientific">Engelhardtia mirabilis</name>
    <dbReference type="NCBI Taxonomy" id="2528011"/>
    <lineage>
        <taxon>Bacteria</taxon>
        <taxon>Pseudomonadati</taxon>
        <taxon>Planctomycetota</taxon>
        <taxon>Planctomycetia</taxon>
        <taxon>Planctomycetia incertae sedis</taxon>
        <taxon>Engelhardtia</taxon>
    </lineage>
</organism>